<dbReference type="RefSeq" id="WP_093024781.1">
    <property type="nucleotide sequence ID" value="NZ_FPBK01000005.1"/>
</dbReference>
<name>A0A1I7GN38_9FLAO</name>
<keyword evidence="2" id="KW-1185">Reference proteome</keyword>
<evidence type="ECO:0000313" key="2">
    <source>
        <dbReference type="Proteomes" id="UP000199138"/>
    </source>
</evidence>
<evidence type="ECO:0000313" key="1">
    <source>
        <dbReference type="EMBL" id="SFU49912.1"/>
    </source>
</evidence>
<organism evidence="1 2">
    <name type="scientific">Pustulibacterium marinum</name>
    <dbReference type="NCBI Taxonomy" id="1224947"/>
    <lineage>
        <taxon>Bacteria</taxon>
        <taxon>Pseudomonadati</taxon>
        <taxon>Bacteroidota</taxon>
        <taxon>Flavobacteriia</taxon>
        <taxon>Flavobacteriales</taxon>
        <taxon>Flavobacteriaceae</taxon>
        <taxon>Pustulibacterium</taxon>
    </lineage>
</organism>
<proteinExistence type="predicted"/>
<dbReference type="AlphaFoldDB" id="A0A1I7GN38"/>
<protein>
    <submittedName>
        <fullName evidence="1">Uncharacterized protein</fullName>
    </submittedName>
</protein>
<reference evidence="1 2" key="1">
    <citation type="submission" date="2016-10" db="EMBL/GenBank/DDBJ databases">
        <authorList>
            <person name="de Groot N.N."/>
        </authorList>
    </citation>
    <scope>NUCLEOTIDE SEQUENCE [LARGE SCALE GENOMIC DNA]</scope>
    <source>
        <strain evidence="1 2">CGMCC 1.12333</strain>
    </source>
</reference>
<gene>
    <name evidence="1" type="ORF">SAMN05216480_105110</name>
</gene>
<dbReference type="Proteomes" id="UP000199138">
    <property type="component" value="Unassembled WGS sequence"/>
</dbReference>
<accession>A0A1I7GN38</accession>
<sequence>MKEKVLTDASVWYEVTNNLTSMMAFDYEIQVSEHTLVMLGYSYTQVKNDQELANLHYAIEMVFHMQEEAIYLQGRPFEYFLKPIMDIKISDKDLDYYVELLADYIEHTYEELQEVPSTPSNIEEILQAHTLQAGIYKKLLFPEGASTTTTSHFSTLAMTKNFAIREMNKVLSYGFNFFPQMHDLPSYSDLYVSCLDALFRYTAIENTPITENDIHLLYNMLYFKGMDYYWTKDPKMKKLMKMAQLDHLLYSEKENYHQKFMKGK</sequence>
<dbReference type="EMBL" id="FPBK01000005">
    <property type="protein sequence ID" value="SFU49912.1"/>
    <property type="molecule type" value="Genomic_DNA"/>
</dbReference>